<dbReference type="PANTHER" id="PTHR30246:SF1">
    <property type="entry name" value="2-DEHYDRO-3-DEOXY-6-PHOSPHOGALACTONATE ALDOLASE-RELATED"/>
    <property type="match status" value="1"/>
</dbReference>
<evidence type="ECO:0000313" key="6">
    <source>
        <dbReference type="EMBL" id="MBU3066544.1"/>
    </source>
</evidence>
<evidence type="ECO:0000256" key="2">
    <source>
        <dbReference type="ARBA" id="ARBA00006906"/>
    </source>
</evidence>
<dbReference type="InterPro" id="IPR031338">
    <property type="entry name" value="KDPG/KHG_AS_2"/>
</dbReference>
<dbReference type="PROSITE" id="PS00160">
    <property type="entry name" value="ALDOLASE_KDPG_KHG_2"/>
    <property type="match status" value="1"/>
</dbReference>
<comment type="subunit">
    <text evidence="3">Homotrimer.</text>
</comment>
<organism evidence="6 7">
    <name type="scientific">Nocardia albiluteola</name>
    <dbReference type="NCBI Taxonomy" id="2842303"/>
    <lineage>
        <taxon>Bacteria</taxon>
        <taxon>Bacillati</taxon>
        <taxon>Actinomycetota</taxon>
        <taxon>Actinomycetes</taxon>
        <taxon>Mycobacteriales</taxon>
        <taxon>Nocardiaceae</taxon>
        <taxon>Nocardia</taxon>
    </lineage>
</organism>
<dbReference type="RefSeq" id="WP_215922628.1">
    <property type="nucleotide sequence ID" value="NZ_JAHKNI010000015.1"/>
</dbReference>
<sequence>MIAFEQALTEHRLVAILRAREPAPLVEAALALIEGGVRCLEITLPSPGSLPAVRMLADRAGSRVCLGVGTVLTASEVAAAADAGARFVVAPNFDPEVVAAATAAGLGSLPGAYTPTEIVAAWRAGATAVKLFPAATLGPEFVASVRAPLPEIPLVAVGGVGLAEAKEYLDRGALAVGVGSPLLGDALRADAGEREWAALRARAAEFVAVTADPNE</sequence>
<evidence type="ECO:0000256" key="1">
    <source>
        <dbReference type="ARBA" id="ARBA00004761"/>
    </source>
</evidence>
<dbReference type="Pfam" id="PF01081">
    <property type="entry name" value="Aldolase"/>
    <property type="match status" value="1"/>
</dbReference>
<comment type="caution">
    <text evidence="6">The sequence shown here is derived from an EMBL/GenBank/DDBJ whole genome shotgun (WGS) entry which is preliminary data.</text>
</comment>
<dbReference type="SUPFAM" id="SSF51569">
    <property type="entry name" value="Aldolase"/>
    <property type="match status" value="1"/>
</dbReference>
<evidence type="ECO:0000313" key="7">
    <source>
        <dbReference type="Proteomes" id="UP000733379"/>
    </source>
</evidence>
<reference evidence="6 7" key="1">
    <citation type="submission" date="2021-06" db="EMBL/GenBank/DDBJ databases">
        <title>Actinomycetes sequencing.</title>
        <authorList>
            <person name="Shan Q."/>
        </authorList>
    </citation>
    <scope>NUCLEOTIDE SEQUENCE [LARGE SCALE GENOMIC DNA]</scope>
    <source>
        <strain evidence="6 7">NEAU-G5</strain>
    </source>
</reference>
<dbReference type="NCBIfam" id="TIGR01182">
    <property type="entry name" value="eda"/>
    <property type="match status" value="1"/>
</dbReference>
<dbReference type="Proteomes" id="UP000733379">
    <property type="component" value="Unassembled WGS sequence"/>
</dbReference>
<dbReference type="InterPro" id="IPR013785">
    <property type="entry name" value="Aldolase_TIM"/>
</dbReference>
<keyword evidence="7" id="KW-1185">Reference proteome</keyword>
<dbReference type="CDD" id="cd00452">
    <property type="entry name" value="KDPG_aldolase"/>
    <property type="match status" value="1"/>
</dbReference>
<dbReference type="InterPro" id="IPR000887">
    <property type="entry name" value="Aldlse_KDPG_KHG"/>
</dbReference>
<dbReference type="EMBL" id="JAHKNI010000015">
    <property type="protein sequence ID" value="MBU3066544.1"/>
    <property type="molecule type" value="Genomic_DNA"/>
</dbReference>
<accession>A0ABS6B8A9</accession>
<keyword evidence="4" id="KW-0456">Lyase</keyword>
<comment type="similarity">
    <text evidence="2">Belongs to the KHG/KDPG aldolase family.</text>
</comment>
<evidence type="ECO:0000256" key="5">
    <source>
        <dbReference type="ARBA" id="ARBA00023277"/>
    </source>
</evidence>
<keyword evidence="5" id="KW-0119">Carbohydrate metabolism</keyword>
<dbReference type="PANTHER" id="PTHR30246">
    <property type="entry name" value="2-KETO-3-DEOXY-6-PHOSPHOGLUCONATE ALDOLASE"/>
    <property type="match status" value="1"/>
</dbReference>
<comment type="pathway">
    <text evidence="1">Carbohydrate acid metabolism.</text>
</comment>
<evidence type="ECO:0000256" key="3">
    <source>
        <dbReference type="ARBA" id="ARBA00011233"/>
    </source>
</evidence>
<protein>
    <submittedName>
        <fullName evidence="6">Bifunctional 4-hydroxy-2-oxoglutarate aldolase/2-dehydro-3-deoxy-phosphogluconate aldolase</fullName>
    </submittedName>
</protein>
<gene>
    <name evidence="6" type="ORF">KO481_34120</name>
</gene>
<name>A0ABS6B8A9_9NOCA</name>
<dbReference type="Gene3D" id="3.20.20.70">
    <property type="entry name" value="Aldolase class I"/>
    <property type="match status" value="1"/>
</dbReference>
<evidence type="ECO:0000256" key="4">
    <source>
        <dbReference type="ARBA" id="ARBA00023239"/>
    </source>
</evidence>
<proteinExistence type="inferred from homology"/>